<feature type="region of interest" description="Disordered" evidence="1">
    <location>
        <begin position="49"/>
        <end position="97"/>
    </location>
</feature>
<keyword evidence="3" id="KW-1185">Reference proteome</keyword>
<organism evidence="2">
    <name type="scientific">Oryza meridionalis</name>
    <dbReference type="NCBI Taxonomy" id="40149"/>
    <lineage>
        <taxon>Eukaryota</taxon>
        <taxon>Viridiplantae</taxon>
        <taxon>Streptophyta</taxon>
        <taxon>Embryophyta</taxon>
        <taxon>Tracheophyta</taxon>
        <taxon>Spermatophyta</taxon>
        <taxon>Magnoliopsida</taxon>
        <taxon>Liliopsida</taxon>
        <taxon>Poales</taxon>
        <taxon>Poaceae</taxon>
        <taxon>BOP clade</taxon>
        <taxon>Oryzoideae</taxon>
        <taxon>Oryzeae</taxon>
        <taxon>Oryzinae</taxon>
        <taxon>Oryza</taxon>
    </lineage>
</organism>
<reference evidence="2" key="1">
    <citation type="submission" date="2015-04" db="UniProtKB">
        <authorList>
            <consortium name="EnsemblPlants"/>
        </authorList>
    </citation>
    <scope>IDENTIFICATION</scope>
</reference>
<name>A0A0E0EMG1_9ORYZ</name>
<reference evidence="2" key="2">
    <citation type="submission" date="2018-05" db="EMBL/GenBank/DDBJ databases">
        <title>OmerRS3 (Oryza meridionalis Reference Sequence Version 3).</title>
        <authorList>
            <person name="Zhang J."/>
            <person name="Kudrna D."/>
            <person name="Lee S."/>
            <person name="Talag J."/>
            <person name="Welchert J."/>
            <person name="Wing R.A."/>
        </authorList>
    </citation>
    <scope>NUCLEOTIDE SEQUENCE [LARGE SCALE GENOMIC DNA]</scope>
    <source>
        <strain evidence="2">cv. OR44</strain>
    </source>
</reference>
<dbReference type="AlphaFoldDB" id="A0A0E0EMG1"/>
<proteinExistence type="predicted"/>
<evidence type="ECO:0000313" key="3">
    <source>
        <dbReference type="Proteomes" id="UP000008021"/>
    </source>
</evidence>
<feature type="compositionally biased region" description="Pro residues" evidence="1">
    <location>
        <begin position="70"/>
        <end position="91"/>
    </location>
</feature>
<feature type="region of interest" description="Disordered" evidence="1">
    <location>
        <begin position="1"/>
        <end position="30"/>
    </location>
</feature>
<protein>
    <submittedName>
        <fullName evidence="2">Uncharacterized protein</fullName>
    </submittedName>
</protein>
<dbReference type="Proteomes" id="UP000008021">
    <property type="component" value="Chromosome 8"/>
</dbReference>
<accession>A0A0E0EMG1</accession>
<sequence>MQSAWNAWEHLGSSRSVSSSSNSLRHTAHSSAPLPALCAFTSAYAMVGNAPSTAGSSPLTLLDRAAANVNPPPTRPPPPPTPYPPGPPNGPPAHRRM</sequence>
<dbReference type="EnsemblPlants" id="OMERI08G14510.1">
    <property type="protein sequence ID" value="OMERI08G14510.1"/>
    <property type="gene ID" value="OMERI08G14510"/>
</dbReference>
<feature type="compositionally biased region" description="Low complexity" evidence="1">
    <location>
        <begin position="13"/>
        <end position="23"/>
    </location>
</feature>
<evidence type="ECO:0000256" key="1">
    <source>
        <dbReference type="SAM" id="MobiDB-lite"/>
    </source>
</evidence>
<dbReference type="HOGENOM" id="CLU_2350305_0_0_1"/>
<dbReference type="Gramene" id="OMERI08G14510.1">
    <property type="protein sequence ID" value="OMERI08G14510.1"/>
    <property type="gene ID" value="OMERI08G14510"/>
</dbReference>
<evidence type="ECO:0000313" key="2">
    <source>
        <dbReference type="EnsemblPlants" id="OMERI08G14510.1"/>
    </source>
</evidence>
<feature type="compositionally biased region" description="Polar residues" evidence="1">
    <location>
        <begin position="50"/>
        <end position="59"/>
    </location>
</feature>